<gene>
    <name evidence="2" type="ordered locus">MTR_7g092875</name>
    <name evidence="1" type="ORF">MtrDRAFT_AC157891g12v2</name>
    <name evidence="3" type="ORF">MtrunA17_Chr7g0258401</name>
</gene>
<dbReference type="PANTHER" id="PTHR31284">
    <property type="entry name" value="ACID PHOSPHATASE-LIKE PROTEIN"/>
    <property type="match status" value="1"/>
</dbReference>
<dbReference type="EMBL" id="PSQE01000007">
    <property type="protein sequence ID" value="RHN47939.1"/>
    <property type="molecule type" value="Genomic_DNA"/>
</dbReference>
<dbReference type="InterPro" id="IPR023214">
    <property type="entry name" value="HAD_sf"/>
</dbReference>
<protein>
    <submittedName>
        <fullName evidence="2 3">Acid phosphatase</fullName>
        <ecNumber evidence="3">3.1.3.2</ecNumber>
    </submittedName>
</protein>
<organism evidence="1">
    <name type="scientific">Medicago truncatula</name>
    <name type="common">Barrel medic</name>
    <name type="synonym">Medicago tribuloides</name>
    <dbReference type="NCBI Taxonomy" id="3880"/>
    <lineage>
        <taxon>Eukaryota</taxon>
        <taxon>Viridiplantae</taxon>
        <taxon>Streptophyta</taxon>
        <taxon>Embryophyta</taxon>
        <taxon>Tracheophyta</taxon>
        <taxon>Spermatophyta</taxon>
        <taxon>Magnoliopsida</taxon>
        <taxon>eudicotyledons</taxon>
        <taxon>Gunneridae</taxon>
        <taxon>Pentapetalae</taxon>
        <taxon>rosids</taxon>
        <taxon>fabids</taxon>
        <taxon>Fabales</taxon>
        <taxon>Fabaceae</taxon>
        <taxon>Papilionoideae</taxon>
        <taxon>50 kb inversion clade</taxon>
        <taxon>NPAAA clade</taxon>
        <taxon>Hologalegina</taxon>
        <taxon>IRL clade</taxon>
        <taxon>Trifolieae</taxon>
        <taxon>Medicago</taxon>
    </lineage>
</organism>
<evidence type="ECO:0000313" key="4">
    <source>
        <dbReference type="EnsemblPlants" id="KEH23670"/>
    </source>
</evidence>
<dbReference type="PANTHER" id="PTHR31284:SF22">
    <property type="entry name" value="ACID PHOSPHATASE"/>
    <property type="match status" value="1"/>
</dbReference>
<dbReference type="EC" id="3.1.3.2" evidence="3"/>
<evidence type="ECO:0000313" key="1">
    <source>
        <dbReference type="EMBL" id="ABN08639.1"/>
    </source>
</evidence>
<reference evidence="3" key="7">
    <citation type="journal article" date="2018" name="Nat. Plants">
        <title>Whole-genome landscape of Medicago truncatula symbiotic genes.</title>
        <authorList>
            <person name="Pecrix Y."/>
            <person name="Gamas P."/>
            <person name="Carrere S."/>
        </authorList>
    </citation>
    <scope>NUCLEOTIDE SEQUENCE</scope>
    <source>
        <tissue evidence="3">Leaves</tissue>
    </source>
</reference>
<dbReference type="Pfam" id="PF03767">
    <property type="entry name" value="Acid_phosphat_B"/>
    <property type="match status" value="1"/>
</dbReference>
<evidence type="ECO:0000313" key="5">
    <source>
        <dbReference type="Proteomes" id="UP000002051"/>
    </source>
</evidence>
<dbReference type="EMBL" id="AC157891">
    <property type="protein sequence ID" value="ABN08639.1"/>
    <property type="molecule type" value="Genomic_DNA"/>
</dbReference>
<reference evidence="6" key="6">
    <citation type="journal article" date="2018" name="Nat. Plants">
        <title>Whole-genome landscape of Medicago truncatula symbiotic genes.</title>
        <authorList>
            <person name="Pecrix Y."/>
            <person name="Staton S.E."/>
            <person name="Sallet E."/>
            <person name="Lelandais-Briere C."/>
            <person name="Moreau S."/>
            <person name="Carrere S."/>
            <person name="Blein T."/>
            <person name="Jardinaud M.F."/>
            <person name="Latrasse D."/>
            <person name="Zouine M."/>
            <person name="Zahm M."/>
            <person name="Kreplak J."/>
            <person name="Mayjonade B."/>
            <person name="Satge C."/>
            <person name="Perez M."/>
            <person name="Cauet S."/>
            <person name="Marande W."/>
            <person name="Chantry-Darmon C."/>
            <person name="Lopez-Roques C."/>
            <person name="Bouchez O."/>
            <person name="Berard A."/>
            <person name="Debelle F."/>
            <person name="Munos S."/>
            <person name="Bendahmane A."/>
            <person name="Berges H."/>
            <person name="Niebel A."/>
            <person name="Buitink J."/>
            <person name="Frugier F."/>
            <person name="Benhamed M."/>
            <person name="Crespi M."/>
            <person name="Gouzy J."/>
            <person name="Gamas P."/>
        </authorList>
    </citation>
    <scope>NUCLEOTIDE SEQUENCE [LARGE SCALE GENOMIC DNA]</scope>
    <source>
        <strain evidence="6">cv. Jemalong A17</strain>
    </source>
</reference>
<dbReference type="EnsemblPlants" id="KEH23670">
    <property type="protein sequence ID" value="KEH23670"/>
    <property type="gene ID" value="MTR_7g092875"/>
</dbReference>
<dbReference type="EMBL" id="CM001223">
    <property type="protein sequence ID" value="KEH23670.1"/>
    <property type="molecule type" value="Genomic_DNA"/>
</dbReference>
<evidence type="ECO:0000313" key="3">
    <source>
        <dbReference type="EMBL" id="RHN47939.1"/>
    </source>
</evidence>
<proteinExistence type="predicted"/>
<accession>A2Q4U1</accession>
<keyword evidence="3" id="KW-0378">Hydrolase</keyword>
<dbReference type="HOGENOM" id="CLU_2323995_0_0_1"/>
<sequence>MLRLYKNLQASGWSIILLSRESGTHQNVTINHLVEAGFRGWSSLMMSAEDEDSTKANEYFSRQRNVIQTKGFRIKSIISSHVDILTVTDADTGMRKYHM</sequence>
<evidence type="ECO:0000313" key="6">
    <source>
        <dbReference type="Proteomes" id="UP000265566"/>
    </source>
</evidence>
<reference evidence="1" key="1">
    <citation type="submission" date="2005-03" db="EMBL/GenBank/DDBJ databases">
        <authorList>
            <person name="Town C.D."/>
        </authorList>
    </citation>
    <scope>NUCLEOTIDE SEQUENCE</scope>
</reference>
<keyword evidence="5" id="KW-1185">Reference proteome</keyword>
<reference evidence="2 5" key="4">
    <citation type="journal article" date="2014" name="BMC Genomics">
        <title>An improved genome release (version Mt4.0) for the model legume Medicago truncatula.</title>
        <authorList>
            <person name="Tang H."/>
            <person name="Krishnakumar V."/>
            <person name="Bidwell S."/>
            <person name="Rosen B."/>
            <person name="Chan A."/>
            <person name="Zhou S."/>
            <person name="Gentzbittel L."/>
            <person name="Childs K.L."/>
            <person name="Yandell M."/>
            <person name="Gundlach H."/>
            <person name="Mayer K.F."/>
            <person name="Schwartz D.C."/>
            <person name="Town C.D."/>
        </authorList>
    </citation>
    <scope>GENOME REANNOTATION</scope>
    <source>
        <strain evidence="2">A17</strain>
        <strain evidence="4 5">cv. Jemalong A17</strain>
    </source>
</reference>
<dbReference type="Gramene" id="rna42597">
    <property type="protein sequence ID" value="RHN47939.1"/>
    <property type="gene ID" value="gene42597"/>
</dbReference>
<dbReference type="STRING" id="3880.A2Q4U1"/>
<reference evidence="1" key="2">
    <citation type="submission" date="2007-03" db="EMBL/GenBank/DDBJ databases">
        <authorList>
            <consortium name="The International Medicago Genome Annotation Group"/>
        </authorList>
    </citation>
    <scope>NUCLEOTIDE SEQUENCE</scope>
</reference>
<dbReference type="AlphaFoldDB" id="A2Q4U1"/>
<reference evidence="2 5" key="3">
    <citation type="journal article" date="2011" name="Nature">
        <title>The Medicago genome provides insight into the evolution of rhizobial symbioses.</title>
        <authorList>
            <person name="Young N.D."/>
            <person name="Debelle F."/>
            <person name="Oldroyd G.E."/>
            <person name="Geurts R."/>
            <person name="Cannon S.B."/>
            <person name="Udvardi M.K."/>
            <person name="Benedito V.A."/>
            <person name="Mayer K.F."/>
            <person name="Gouzy J."/>
            <person name="Schoof H."/>
            <person name="Van de Peer Y."/>
            <person name="Proost S."/>
            <person name="Cook D.R."/>
            <person name="Meyers B.C."/>
            <person name="Spannagl M."/>
            <person name="Cheung F."/>
            <person name="De Mita S."/>
            <person name="Krishnakumar V."/>
            <person name="Gundlach H."/>
            <person name="Zhou S."/>
            <person name="Mudge J."/>
            <person name="Bharti A.K."/>
            <person name="Murray J.D."/>
            <person name="Naoumkina M.A."/>
            <person name="Rosen B."/>
            <person name="Silverstein K.A."/>
            <person name="Tang H."/>
            <person name="Rombauts S."/>
            <person name="Zhao P.X."/>
            <person name="Zhou P."/>
            <person name="Barbe V."/>
            <person name="Bardou P."/>
            <person name="Bechner M."/>
            <person name="Bellec A."/>
            <person name="Berger A."/>
            <person name="Berges H."/>
            <person name="Bidwell S."/>
            <person name="Bisseling T."/>
            <person name="Choisne N."/>
            <person name="Couloux A."/>
            <person name="Denny R."/>
            <person name="Deshpande S."/>
            <person name="Dai X."/>
            <person name="Doyle J.J."/>
            <person name="Dudez A.M."/>
            <person name="Farmer A.D."/>
            <person name="Fouteau S."/>
            <person name="Franken C."/>
            <person name="Gibelin C."/>
            <person name="Gish J."/>
            <person name="Goldstein S."/>
            <person name="Gonzalez A.J."/>
            <person name="Green P.J."/>
            <person name="Hallab A."/>
            <person name="Hartog M."/>
            <person name="Hua A."/>
            <person name="Humphray S.J."/>
            <person name="Jeong D.H."/>
            <person name="Jing Y."/>
            <person name="Jocker A."/>
            <person name="Kenton S.M."/>
            <person name="Kim D.J."/>
            <person name="Klee K."/>
            <person name="Lai H."/>
            <person name="Lang C."/>
            <person name="Lin S."/>
            <person name="Macmil S.L."/>
            <person name="Magdelenat G."/>
            <person name="Matthews L."/>
            <person name="McCorrison J."/>
            <person name="Monaghan E.L."/>
            <person name="Mun J.H."/>
            <person name="Najar F.Z."/>
            <person name="Nicholson C."/>
            <person name="Noirot C."/>
            <person name="O'Bleness M."/>
            <person name="Paule C.R."/>
            <person name="Poulain J."/>
            <person name="Prion F."/>
            <person name="Qin B."/>
            <person name="Qu C."/>
            <person name="Retzel E.F."/>
            <person name="Riddle C."/>
            <person name="Sallet E."/>
            <person name="Samain S."/>
            <person name="Samson N."/>
            <person name="Sanders I."/>
            <person name="Saurat O."/>
            <person name="Scarpelli C."/>
            <person name="Schiex T."/>
            <person name="Segurens B."/>
            <person name="Severin A.J."/>
            <person name="Sherrier D.J."/>
            <person name="Shi R."/>
            <person name="Sims S."/>
            <person name="Singer S.R."/>
            <person name="Sinharoy S."/>
            <person name="Sterck L."/>
            <person name="Viollet A."/>
            <person name="Wang B.B."/>
            <person name="Wang K."/>
            <person name="Wang M."/>
            <person name="Wang X."/>
            <person name="Warfsmann J."/>
            <person name="Weissenbach J."/>
            <person name="White D.D."/>
            <person name="White J.D."/>
            <person name="Wiley G.B."/>
            <person name="Wincker P."/>
            <person name="Xing Y."/>
            <person name="Yang L."/>
            <person name="Yao Z."/>
            <person name="Ying F."/>
            <person name="Zhai J."/>
            <person name="Zhou L."/>
            <person name="Zuber A."/>
            <person name="Denarie J."/>
            <person name="Dixon R.A."/>
            <person name="May G.D."/>
            <person name="Schwartz D.C."/>
            <person name="Rogers J."/>
            <person name="Quetier F."/>
            <person name="Town C.D."/>
            <person name="Roe B.A."/>
        </authorList>
    </citation>
    <scope>NUCLEOTIDE SEQUENCE [LARGE SCALE GENOMIC DNA]</scope>
    <source>
        <strain evidence="2">A17</strain>
        <strain evidence="4 5">cv. Jemalong A17</strain>
    </source>
</reference>
<dbReference type="InterPro" id="IPR005519">
    <property type="entry name" value="Acid_phosphat_B-like"/>
</dbReference>
<name>A2Q4U1_MEDTR</name>
<dbReference type="Proteomes" id="UP000002051">
    <property type="component" value="Unassembled WGS sequence"/>
</dbReference>
<dbReference type="Proteomes" id="UP000265566">
    <property type="component" value="Chromosome 7"/>
</dbReference>
<dbReference type="GO" id="GO:0003993">
    <property type="term" value="F:acid phosphatase activity"/>
    <property type="evidence" value="ECO:0007669"/>
    <property type="project" value="UniProtKB-EC"/>
</dbReference>
<dbReference type="Gene3D" id="3.40.50.1000">
    <property type="entry name" value="HAD superfamily/HAD-like"/>
    <property type="match status" value="1"/>
</dbReference>
<evidence type="ECO:0000313" key="2">
    <source>
        <dbReference type="EMBL" id="KEH23670.1"/>
    </source>
</evidence>
<reference evidence="4" key="5">
    <citation type="submission" date="2015-04" db="UniProtKB">
        <authorList>
            <consortium name="EnsemblPlants"/>
        </authorList>
    </citation>
    <scope>IDENTIFICATION</scope>
    <source>
        <strain evidence="4">cv. Jemalong A17</strain>
    </source>
</reference>